<dbReference type="PROSITE" id="PS50893">
    <property type="entry name" value="ABC_TRANSPORTER_2"/>
    <property type="match status" value="1"/>
</dbReference>
<keyword evidence="2" id="KW-0067">ATP-binding</keyword>
<accession>A0A0F9J4W1</accession>
<dbReference type="SUPFAM" id="SSF52540">
    <property type="entry name" value="P-loop containing nucleoside triphosphate hydrolases"/>
    <property type="match status" value="1"/>
</dbReference>
<evidence type="ECO:0000259" key="3">
    <source>
        <dbReference type="PROSITE" id="PS50893"/>
    </source>
</evidence>
<dbReference type="InterPro" id="IPR050107">
    <property type="entry name" value="ABC_carbohydrate_import_ATPase"/>
</dbReference>
<dbReference type="GO" id="GO:0016887">
    <property type="term" value="F:ATP hydrolysis activity"/>
    <property type="evidence" value="ECO:0007669"/>
    <property type="project" value="InterPro"/>
</dbReference>
<evidence type="ECO:0000256" key="1">
    <source>
        <dbReference type="ARBA" id="ARBA00022741"/>
    </source>
</evidence>
<dbReference type="PANTHER" id="PTHR43790">
    <property type="entry name" value="CARBOHYDRATE TRANSPORT ATP-BINDING PROTEIN MG119-RELATED"/>
    <property type="match status" value="1"/>
</dbReference>
<dbReference type="SMART" id="SM00382">
    <property type="entry name" value="AAA"/>
    <property type="match status" value="1"/>
</dbReference>
<protein>
    <recommendedName>
        <fullName evidence="3">ABC transporter domain-containing protein</fullName>
    </recommendedName>
</protein>
<evidence type="ECO:0000313" key="4">
    <source>
        <dbReference type="EMBL" id="KKM00951.1"/>
    </source>
</evidence>
<name>A0A0F9J4W1_9ZZZZ</name>
<dbReference type="Pfam" id="PF00005">
    <property type="entry name" value="ABC_tran"/>
    <property type="match status" value="1"/>
</dbReference>
<keyword evidence="1" id="KW-0547">Nucleotide-binding</keyword>
<gene>
    <name evidence="4" type="ORF">LCGC14_1799300</name>
</gene>
<feature type="domain" description="ABC transporter" evidence="3">
    <location>
        <begin position="15"/>
        <end position="252"/>
    </location>
</feature>
<proteinExistence type="predicted"/>
<evidence type="ECO:0000256" key="2">
    <source>
        <dbReference type="ARBA" id="ARBA00022840"/>
    </source>
</evidence>
<dbReference type="InterPro" id="IPR003593">
    <property type="entry name" value="AAA+_ATPase"/>
</dbReference>
<dbReference type="CDD" id="cd03216">
    <property type="entry name" value="ABC_Carb_Monos_I"/>
    <property type="match status" value="1"/>
</dbReference>
<dbReference type="PANTHER" id="PTHR43790:SF8">
    <property type="entry name" value="SUGAR ABC TRANSPORTER ATP-BINDING PROTEIN"/>
    <property type="match status" value="1"/>
</dbReference>
<sequence>MSNFSADGNSEKSLVKMVNIGKWFGKVHALEGIDFEVKCSEVVGLVGDNGAGKSTLIKVLSGYHLADKGEIYFEGKKVNIASSLHARKLGIETVYQEQALAPNLSISRNIFMGREPAKSLGFMDKKSMDRESMEALESIGLHLRSPDALITMLSGGERQGVAIARALHFKAKLVILDEPTIALSVREAQQVLEFIRQLKGEGISVIFITHNLYHVFPSADRFVVLTRGEKTADLQKKDTSIDDLFELIVKPPSHN</sequence>
<organism evidence="4">
    <name type="scientific">marine sediment metagenome</name>
    <dbReference type="NCBI Taxonomy" id="412755"/>
    <lineage>
        <taxon>unclassified sequences</taxon>
        <taxon>metagenomes</taxon>
        <taxon>ecological metagenomes</taxon>
    </lineage>
</organism>
<reference evidence="4" key="1">
    <citation type="journal article" date="2015" name="Nature">
        <title>Complex archaea that bridge the gap between prokaryotes and eukaryotes.</title>
        <authorList>
            <person name="Spang A."/>
            <person name="Saw J.H."/>
            <person name="Jorgensen S.L."/>
            <person name="Zaremba-Niedzwiedzka K."/>
            <person name="Martijn J."/>
            <person name="Lind A.E."/>
            <person name="van Eijk R."/>
            <person name="Schleper C."/>
            <person name="Guy L."/>
            <person name="Ettema T.J."/>
        </authorList>
    </citation>
    <scope>NUCLEOTIDE SEQUENCE</scope>
</reference>
<dbReference type="EMBL" id="LAZR01017312">
    <property type="protein sequence ID" value="KKM00951.1"/>
    <property type="molecule type" value="Genomic_DNA"/>
</dbReference>
<dbReference type="AlphaFoldDB" id="A0A0F9J4W1"/>
<comment type="caution">
    <text evidence="4">The sequence shown here is derived from an EMBL/GenBank/DDBJ whole genome shotgun (WGS) entry which is preliminary data.</text>
</comment>
<dbReference type="InterPro" id="IPR027417">
    <property type="entry name" value="P-loop_NTPase"/>
</dbReference>
<dbReference type="GO" id="GO:0005524">
    <property type="term" value="F:ATP binding"/>
    <property type="evidence" value="ECO:0007669"/>
    <property type="project" value="UniProtKB-KW"/>
</dbReference>
<dbReference type="InterPro" id="IPR003439">
    <property type="entry name" value="ABC_transporter-like_ATP-bd"/>
</dbReference>
<dbReference type="Gene3D" id="3.40.50.300">
    <property type="entry name" value="P-loop containing nucleotide triphosphate hydrolases"/>
    <property type="match status" value="1"/>
</dbReference>